<evidence type="ECO:0000256" key="1">
    <source>
        <dbReference type="ARBA" id="ARBA00022450"/>
    </source>
</evidence>
<sequence>MSSSNISFLEGLKTHLPDEYRTVYNLFIQTFMIGDHGQRVCAIFDECTLTAEKLVQGAHRIAAALSSYEIVAICMRPCIELIVTLCGVILRGIPYIPLEPSLPPERIDYIINDSQVSVIITNDCLPDSRKTNAMTLSYSQLIDAAINSDSCRTVEVTSEDIFCLMYTSGSTGQPKGVEIPHRALVNRLYWQWSRFPFQEKDICCLKTSISFVDSIAEIFLPLFRRIPIIILTKSLLLDVDQFILVLSIRRISRIVLVPSFLALFLDHLQHSEASLFDLNMIVCSGEILPINLIESFLALKNRFSPICRLLNLYGSTEIMADATCEIFDSIHGLYDRLSYEGHVSIGSPIDNIRVEIVEMDERGIGEIVVRGEGVANGYHNEQMASKQNLKNKFIPTDNGQFAFRTGDLGKMWNDRIIFYGRKDSQVKLAGNRVDLCEIELVLQRHCHCCHPVAVFLEEKSEIVVFLQETEQPINCDRNFLANYLPNYAIPTRFITITEYPLLVSGKIDRRQLIHSLNTIQKREQEQEEDLSEEDRTFFCALKEIGIPRGSIDQSFFDAGGSSLNALLLVAKLHRTGFNNLTVERLISAKTLRDILLHRTENERSRGLFFESNNEYHVLPLEQVSKDEALRIITKSFIEKGEIDVLVHRQCRELKDECQNEWYTLLDRRWPHYIKNGLSFGVVMNDGQLVGISLSNNIEDEAHIDLATIPRLAPLLHMIEKGENKILEQFRSSNSNIQKIMHSFLTAVNPDVESNRRVSIMHFLERHVLEIGSTNEFQAILTANAGSVTQQIAEYVLNYDYHLVLRANEYCDSSGTRVFSHALEQHTIDIGIKLLI</sequence>
<evidence type="ECO:0000259" key="4">
    <source>
        <dbReference type="Pfam" id="PF00550"/>
    </source>
</evidence>
<dbReference type="InterPro" id="IPR000873">
    <property type="entry name" value="AMP-dep_synth/lig_dom"/>
</dbReference>
<reference evidence="5" key="1">
    <citation type="submission" date="2021-02" db="EMBL/GenBank/DDBJ databases">
        <authorList>
            <person name="Nowell W R."/>
        </authorList>
    </citation>
    <scope>NUCLEOTIDE SEQUENCE</scope>
</reference>
<dbReference type="PANTHER" id="PTHR44845:SF6">
    <property type="entry name" value="BETA-ALANINE-ACTIVATING ENZYME"/>
    <property type="match status" value="1"/>
</dbReference>
<accession>A0A816D8T2</accession>
<evidence type="ECO:0000313" key="6">
    <source>
        <dbReference type="Proteomes" id="UP000663834"/>
    </source>
</evidence>
<name>A0A816D8T2_9BILA</name>
<dbReference type="Gene3D" id="1.10.1200.10">
    <property type="entry name" value="ACP-like"/>
    <property type="match status" value="1"/>
</dbReference>
<feature type="domain" description="Carrier" evidence="4">
    <location>
        <begin position="542"/>
        <end position="595"/>
    </location>
</feature>
<dbReference type="EMBL" id="CAJNOW010014303">
    <property type="protein sequence ID" value="CAF1631739.1"/>
    <property type="molecule type" value="Genomic_DNA"/>
</dbReference>
<dbReference type="PROSITE" id="PS00455">
    <property type="entry name" value="AMP_BINDING"/>
    <property type="match status" value="1"/>
</dbReference>
<keyword evidence="2" id="KW-0597">Phosphoprotein</keyword>
<evidence type="ECO:0000313" key="5">
    <source>
        <dbReference type="EMBL" id="CAF1631739.1"/>
    </source>
</evidence>
<dbReference type="Pfam" id="PF00501">
    <property type="entry name" value="AMP-binding"/>
    <property type="match status" value="1"/>
</dbReference>
<dbReference type="InterPro" id="IPR036736">
    <property type="entry name" value="ACP-like_sf"/>
</dbReference>
<dbReference type="Gene3D" id="3.40.630.30">
    <property type="match status" value="1"/>
</dbReference>
<evidence type="ECO:0008006" key="7">
    <source>
        <dbReference type="Google" id="ProtNLM"/>
    </source>
</evidence>
<dbReference type="AlphaFoldDB" id="A0A816D8T2"/>
<dbReference type="InterPro" id="IPR006162">
    <property type="entry name" value="Ppantetheine_attach_site"/>
</dbReference>
<organism evidence="5 6">
    <name type="scientific">Rotaria magnacalcarata</name>
    <dbReference type="NCBI Taxonomy" id="392030"/>
    <lineage>
        <taxon>Eukaryota</taxon>
        <taxon>Metazoa</taxon>
        <taxon>Spiralia</taxon>
        <taxon>Gnathifera</taxon>
        <taxon>Rotifera</taxon>
        <taxon>Eurotatoria</taxon>
        <taxon>Bdelloidea</taxon>
        <taxon>Philodinida</taxon>
        <taxon>Philodinidae</taxon>
        <taxon>Rotaria</taxon>
    </lineage>
</organism>
<dbReference type="SUPFAM" id="SSF56801">
    <property type="entry name" value="Acetyl-CoA synthetase-like"/>
    <property type="match status" value="1"/>
</dbReference>
<dbReference type="InterPro" id="IPR009081">
    <property type="entry name" value="PP-bd_ACP"/>
</dbReference>
<dbReference type="OrthoDB" id="416786at2759"/>
<dbReference type="InterPro" id="IPR045851">
    <property type="entry name" value="AMP-bd_C_sf"/>
</dbReference>
<protein>
    <recommendedName>
        <fullName evidence="7">Carrier domain-containing protein</fullName>
    </recommendedName>
</protein>
<dbReference type="Proteomes" id="UP000663834">
    <property type="component" value="Unassembled WGS sequence"/>
</dbReference>
<dbReference type="PANTHER" id="PTHR44845">
    <property type="entry name" value="CARRIER DOMAIN-CONTAINING PROTEIN"/>
    <property type="match status" value="1"/>
</dbReference>
<gene>
    <name evidence="5" type="ORF">KQP761_LOCUS26351</name>
</gene>
<dbReference type="Gene3D" id="3.30.300.30">
    <property type="match status" value="1"/>
</dbReference>
<feature type="domain" description="AMP-dependent synthetase/ligase" evidence="3">
    <location>
        <begin position="36"/>
        <end position="379"/>
    </location>
</feature>
<dbReference type="Pfam" id="PF00550">
    <property type="entry name" value="PP-binding"/>
    <property type="match status" value="1"/>
</dbReference>
<evidence type="ECO:0000256" key="2">
    <source>
        <dbReference type="ARBA" id="ARBA00022553"/>
    </source>
</evidence>
<dbReference type="InterPro" id="IPR042099">
    <property type="entry name" value="ANL_N_sf"/>
</dbReference>
<dbReference type="InterPro" id="IPR020845">
    <property type="entry name" value="AMP-binding_CS"/>
</dbReference>
<comment type="caution">
    <text evidence="5">The sequence shown here is derived from an EMBL/GenBank/DDBJ whole genome shotgun (WGS) entry which is preliminary data.</text>
</comment>
<dbReference type="Gene3D" id="3.40.50.12780">
    <property type="entry name" value="N-terminal domain of ligase-like"/>
    <property type="match status" value="1"/>
</dbReference>
<evidence type="ECO:0000259" key="3">
    <source>
        <dbReference type="Pfam" id="PF00501"/>
    </source>
</evidence>
<proteinExistence type="predicted"/>
<keyword evidence="1" id="KW-0596">Phosphopantetheine</keyword>
<dbReference type="PROSITE" id="PS00012">
    <property type="entry name" value="PHOSPHOPANTETHEINE"/>
    <property type="match status" value="1"/>
</dbReference>
<dbReference type="SUPFAM" id="SSF47336">
    <property type="entry name" value="ACP-like"/>
    <property type="match status" value="1"/>
</dbReference>